<dbReference type="PANTHER" id="PTHR10622:SF12">
    <property type="entry name" value="HET DOMAIN-CONTAINING PROTEIN"/>
    <property type="match status" value="1"/>
</dbReference>
<reference evidence="2 3" key="1">
    <citation type="journal article" date="2016" name="PLoS Pathog.">
        <title>Biosynthesis of antibiotic leucinostatins in bio-control fungus Purpureocillium lilacinum and their inhibition on phytophthora revealed by genome mining.</title>
        <authorList>
            <person name="Wang G."/>
            <person name="Liu Z."/>
            <person name="Lin R."/>
            <person name="Li E."/>
            <person name="Mao Z."/>
            <person name="Ling J."/>
            <person name="Yang Y."/>
            <person name="Yin W.B."/>
            <person name="Xie B."/>
        </authorList>
    </citation>
    <scope>NUCLEOTIDE SEQUENCE [LARGE SCALE GENOMIC DNA]</scope>
    <source>
        <strain evidence="2">170</strain>
    </source>
</reference>
<dbReference type="InterPro" id="IPR010730">
    <property type="entry name" value="HET"/>
</dbReference>
<keyword evidence="3" id="KW-1185">Reference proteome</keyword>
<gene>
    <name evidence="2" type="ORF">VFPPC_01222</name>
</gene>
<dbReference type="KEGG" id="pchm:VFPPC_01222"/>
<feature type="domain" description="Heterokaryon incompatibility" evidence="1">
    <location>
        <begin position="21"/>
        <end position="110"/>
    </location>
</feature>
<dbReference type="EMBL" id="LSBJ02000001">
    <property type="protein sequence ID" value="OAQ73531.1"/>
    <property type="molecule type" value="Genomic_DNA"/>
</dbReference>
<dbReference type="Proteomes" id="UP000078397">
    <property type="component" value="Unassembled WGS sequence"/>
</dbReference>
<protein>
    <submittedName>
        <fullName evidence="2">HET-domain-containing protein</fullName>
    </submittedName>
</protein>
<evidence type="ECO:0000313" key="3">
    <source>
        <dbReference type="Proteomes" id="UP000078397"/>
    </source>
</evidence>
<dbReference type="STRING" id="1380566.A0A179G7X6"/>
<comment type="caution">
    <text evidence="2">The sequence shown here is derived from an EMBL/GenBank/DDBJ whole genome shotgun (WGS) entry which is preliminary data.</text>
</comment>
<dbReference type="AlphaFoldDB" id="A0A179G7X6"/>
<accession>A0A179G7X6</accession>
<dbReference type="PANTHER" id="PTHR10622">
    <property type="entry name" value="HET DOMAIN-CONTAINING PROTEIN"/>
    <property type="match status" value="1"/>
</dbReference>
<organism evidence="2 3">
    <name type="scientific">Pochonia chlamydosporia 170</name>
    <dbReference type="NCBI Taxonomy" id="1380566"/>
    <lineage>
        <taxon>Eukaryota</taxon>
        <taxon>Fungi</taxon>
        <taxon>Dikarya</taxon>
        <taxon>Ascomycota</taxon>
        <taxon>Pezizomycotina</taxon>
        <taxon>Sordariomycetes</taxon>
        <taxon>Hypocreomycetidae</taxon>
        <taxon>Hypocreales</taxon>
        <taxon>Clavicipitaceae</taxon>
        <taxon>Pochonia</taxon>
    </lineage>
</organism>
<dbReference type="OrthoDB" id="4955925at2759"/>
<evidence type="ECO:0000259" key="1">
    <source>
        <dbReference type="Pfam" id="PF06985"/>
    </source>
</evidence>
<dbReference type="GeneID" id="28845081"/>
<proteinExistence type="predicted"/>
<dbReference type="RefSeq" id="XP_018149614.1">
    <property type="nucleotide sequence ID" value="XM_018281087.1"/>
</dbReference>
<dbReference type="Pfam" id="PF06985">
    <property type="entry name" value="HET"/>
    <property type="match status" value="1"/>
</dbReference>
<sequence>MRLLNTTTLQLELFIGEPPRYAVLSHRWDQGEEITFDDMKSSENIRLRRGYKKLQVSAFMASQYGFEYIWIDTCCIDKSSSAELSEAINSMFQWYRRAEMCLAYLADTSSLEDLDKSEWFRRGWTLQELVAPKNVRFFNDSWESLGDKYELKGLLHTITGISEGVLLGTVGLDTVPACNKMAWAAGRATTRPEDMAYCLMGLFNVNMPLLYGEGAEKAFGRLQEEFIRTSDDESIFAWTAEPAEVDASPYWGLLAHSPQCFKRSRRYTIPRFKAYRYGRPTEITNYGIRTSLTLQPLEKDVSGTLFIAALNCSYHEDEADEFSNSFTITLQKLSDFEDQYARVRPDAVIPVGEPSGTHWPRVDSQTESQISQIFVRLAPRLSDAVAGFCVPTSQFMPFEFMAGSNRGPVAIPGHVEAVCAGDAEDVDGGLNAGQFCVLDVTTAEDSGDKTRLDVQSLRGRRIVGCAKMEFVGRLDDRRPPGDRINPVSSYRDPYLVVGLESLPDNFLGTPPGYLRPWYAFSQSCGRDDLEKLLSQETLVMSHTAPGGAFVQAQFKTVTHRFKTYYEVNLINTKWKQAS</sequence>
<name>A0A179G7X6_METCM</name>
<evidence type="ECO:0000313" key="2">
    <source>
        <dbReference type="EMBL" id="OAQ73531.1"/>
    </source>
</evidence>